<proteinExistence type="predicted"/>
<sequence>MGVSILSSLGEGLHLVVLIAASISHFVFLTGCFSYLLITYSRMPLFQTNM</sequence>
<keyword evidence="1" id="KW-0812">Transmembrane</keyword>
<reference evidence="2" key="2">
    <citation type="submission" date="2023-02" db="EMBL/GenBank/DDBJ databases">
        <authorList>
            <consortium name="DOE Joint Genome Institute"/>
            <person name="Mondo S.J."/>
            <person name="Chang Y."/>
            <person name="Wang Y."/>
            <person name="Ahrendt S."/>
            <person name="Andreopoulos W."/>
            <person name="Barry K."/>
            <person name="Beard J."/>
            <person name="Benny G.L."/>
            <person name="Blankenship S."/>
            <person name="Bonito G."/>
            <person name="Cuomo C."/>
            <person name="Desiro A."/>
            <person name="Gervers K.A."/>
            <person name="Hundley H."/>
            <person name="Kuo A."/>
            <person name="LaButti K."/>
            <person name="Lang B.F."/>
            <person name="Lipzen A."/>
            <person name="O'Donnell K."/>
            <person name="Pangilinan J."/>
            <person name="Reynolds N."/>
            <person name="Sandor L."/>
            <person name="Smith M.W."/>
            <person name="Tsang A."/>
            <person name="Grigoriev I.V."/>
            <person name="Stajich J.E."/>
            <person name="Spatafora J.W."/>
        </authorList>
    </citation>
    <scope>NUCLEOTIDE SEQUENCE</scope>
    <source>
        <strain evidence="2">RSA 2281</strain>
    </source>
</reference>
<evidence type="ECO:0000313" key="3">
    <source>
        <dbReference type="Proteomes" id="UP001209540"/>
    </source>
</evidence>
<keyword evidence="1" id="KW-1133">Transmembrane helix</keyword>
<evidence type="ECO:0000313" key="2">
    <source>
        <dbReference type="EMBL" id="KAI9255613.1"/>
    </source>
</evidence>
<keyword evidence="1" id="KW-0472">Membrane</keyword>
<dbReference type="EMBL" id="JAIXMP010000022">
    <property type="protein sequence ID" value="KAI9255613.1"/>
    <property type="molecule type" value="Genomic_DNA"/>
</dbReference>
<organism evidence="2 3">
    <name type="scientific">Phascolomyces articulosus</name>
    <dbReference type="NCBI Taxonomy" id="60185"/>
    <lineage>
        <taxon>Eukaryota</taxon>
        <taxon>Fungi</taxon>
        <taxon>Fungi incertae sedis</taxon>
        <taxon>Mucoromycota</taxon>
        <taxon>Mucoromycotina</taxon>
        <taxon>Mucoromycetes</taxon>
        <taxon>Mucorales</taxon>
        <taxon>Lichtheimiaceae</taxon>
        <taxon>Phascolomyces</taxon>
    </lineage>
</organism>
<dbReference type="AlphaFoldDB" id="A0AAD5PBN1"/>
<name>A0AAD5PBN1_9FUNG</name>
<accession>A0AAD5PBN1</accession>
<reference evidence="2" key="1">
    <citation type="journal article" date="2022" name="IScience">
        <title>Evolution of zygomycete secretomes and the origins of terrestrial fungal ecologies.</title>
        <authorList>
            <person name="Chang Y."/>
            <person name="Wang Y."/>
            <person name="Mondo S."/>
            <person name="Ahrendt S."/>
            <person name="Andreopoulos W."/>
            <person name="Barry K."/>
            <person name="Beard J."/>
            <person name="Benny G.L."/>
            <person name="Blankenship S."/>
            <person name="Bonito G."/>
            <person name="Cuomo C."/>
            <person name="Desiro A."/>
            <person name="Gervers K.A."/>
            <person name="Hundley H."/>
            <person name="Kuo A."/>
            <person name="LaButti K."/>
            <person name="Lang B.F."/>
            <person name="Lipzen A."/>
            <person name="O'Donnell K."/>
            <person name="Pangilinan J."/>
            <person name="Reynolds N."/>
            <person name="Sandor L."/>
            <person name="Smith M.E."/>
            <person name="Tsang A."/>
            <person name="Grigoriev I.V."/>
            <person name="Stajich J.E."/>
            <person name="Spatafora J.W."/>
        </authorList>
    </citation>
    <scope>NUCLEOTIDE SEQUENCE</scope>
    <source>
        <strain evidence="2">RSA 2281</strain>
    </source>
</reference>
<protein>
    <submittedName>
        <fullName evidence="2">Uncharacterized protein</fullName>
    </submittedName>
</protein>
<dbReference type="Proteomes" id="UP001209540">
    <property type="component" value="Unassembled WGS sequence"/>
</dbReference>
<comment type="caution">
    <text evidence="2">The sequence shown here is derived from an EMBL/GenBank/DDBJ whole genome shotgun (WGS) entry which is preliminary data.</text>
</comment>
<feature type="transmembrane region" description="Helical" evidence="1">
    <location>
        <begin position="12"/>
        <end position="38"/>
    </location>
</feature>
<evidence type="ECO:0000256" key="1">
    <source>
        <dbReference type="SAM" id="Phobius"/>
    </source>
</evidence>
<keyword evidence="3" id="KW-1185">Reference proteome</keyword>
<gene>
    <name evidence="2" type="ORF">BDA99DRAFT_573889</name>
</gene>